<reference evidence="2" key="1">
    <citation type="journal article" date="2021" name="Curr. Microbiol.">
        <title>Complete genome of nocamycin-producing strain Saccharothrix syringae NRRL B-16468 reveals the biosynthetic potential for secondary metabolites.</title>
        <authorList>
            <person name="Mo X."/>
            <person name="Yang S."/>
        </authorList>
    </citation>
    <scope>NUCLEOTIDE SEQUENCE [LARGE SCALE GENOMIC DNA]</scope>
    <source>
        <strain evidence="2">ATCC 51364 / DSM 43886 / JCM 6844 / KCTC 9398 / NBRC 14523 / NRRL B-16468 / INA 2240</strain>
    </source>
</reference>
<evidence type="ECO:0000313" key="2">
    <source>
        <dbReference type="Proteomes" id="UP000325787"/>
    </source>
</evidence>
<dbReference type="AlphaFoldDB" id="A0A5Q0H6R2"/>
<gene>
    <name evidence="1" type="ORF">EKG83_34815</name>
</gene>
<keyword evidence="2" id="KW-1185">Reference proteome</keyword>
<sequence>MREWVASAVNRTRSIDGEELQRVVREVREEDDEVFSSRSQVEHRLVQFASGLTTTDPLIDLNGFRDPSAPSTLVALHACRAEAHPGP</sequence>
<protein>
    <submittedName>
        <fullName evidence="1">Uncharacterized protein</fullName>
    </submittedName>
</protein>
<dbReference type="RefSeq" id="WP_033431880.1">
    <property type="nucleotide sequence ID" value="NZ_CP034550.1"/>
</dbReference>
<dbReference type="Proteomes" id="UP000325787">
    <property type="component" value="Chromosome"/>
</dbReference>
<evidence type="ECO:0000313" key="1">
    <source>
        <dbReference type="EMBL" id="QFZ21891.1"/>
    </source>
</evidence>
<name>A0A5Q0H6R2_SACSY</name>
<dbReference type="KEGG" id="ssyi:EKG83_34815"/>
<accession>A0A5Q0H6R2</accession>
<proteinExistence type="predicted"/>
<organism evidence="1 2">
    <name type="scientific">Saccharothrix syringae</name>
    <name type="common">Nocardiopsis syringae</name>
    <dbReference type="NCBI Taxonomy" id="103733"/>
    <lineage>
        <taxon>Bacteria</taxon>
        <taxon>Bacillati</taxon>
        <taxon>Actinomycetota</taxon>
        <taxon>Actinomycetes</taxon>
        <taxon>Pseudonocardiales</taxon>
        <taxon>Pseudonocardiaceae</taxon>
        <taxon>Saccharothrix</taxon>
    </lineage>
</organism>
<dbReference type="EMBL" id="CP034550">
    <property type="protein sequence ID" value="QFZ21891.1"/>
    <property type="molecule type" value="Genomic_DNA"/>
</dbReference>